<feature type="region of interest" description="Disordered" evidence="9">
    <location>
        <begin position="361"/>
        <end position="442"/>
    </location>
</feature>
<feature type="transmembrane region" description="Helical" evidence="10">
    <location>
        <begin position="138"/>
        <end position="156"/>
    </location>
</feature>
<feature type="compositionally biased region" description="Basic and acidic residues" evidence="9">
    <location>
        <begin position="385"/>
        <end position="397"/>
    </location>
</feature>
<sequence length="442" mass="50002">MALSNITETPNEFVTGNISISCNEKVCDFADDSAPKPTDVYDRVLDGLEIVNFILLPTVLLFGISGNILTVIIMSSSKFKHLTSRIFLIALAISDTILLVTQPFNKMFVMKLLGRDIRALSQIGCKIFFLFFRTGKMTSSWFVVFLCLERFVAVWFPLKAKIIWRKEVALAAICLIYVIITSFNAVWTYSSKVLDDGFCYPDYFDKSIPSEVQWYKNMLTAGSSLYSLIPICILVTFTPLILYKLSQHRRTRMKMTGSSQQKSKSAQSTKTTAMLIGVMIAYFILVTPITVLHNIAFYIGVKAFGNNTKGFLIYRDVAQILEQINYSINFILYVVASQQFRAGLVSILRFDKCQAALSRITSSQTKETRAKKTTNKDNNDDDDKKDDKNDDKPREENIEIVNVEPNTGSPSDGMDQTEKEEKIDDDDKNDEKGENSPKNENK</sequence>
<keyword evidence="13" id="KW-1185">Reference proteome</keyword>
<feature type="transmembrane region" description="Helical" evidence="10">
    <location>
        <begin position="225"/>
        <end position="245"/>
    </location>
</feature>
<evidence type="ECO:0000313" key="13">
    <source>
        <dbReference type="Proteomes" id="UP001186944"/>
    </source>
</evidence>
<feature type="transmembrane region" description="Helical" evidence="10">
    <location>
        <begin position="272"/>
        <end position="299"/>
    </location>
</feature>
<reference evidence="12" key="1">
    <citation type="submission" date="2019-08" db="EMBL/GenBank/DDBJ databases">
        <title>The improved chromosome-level genome for the pearl oyster Pinctada fucata martensii using PacBio sequencing and Hi-C.</title>
        <authorList>
            <person name="Zheng Z."/>
        </authorList>
    </citation>
    <scope>NUCLEOTIDE SEQUENCE</scope>
    <source>
        <strain evidence="12">ZZ-2019</strain>
        <tissue evidence="12">Adductor muscle</tissue>
    </source>
</reference>
<comment type="similarity">
    <text evidence="8">Belongs to the G-protein coupled receptor 1 family.</text>
</comment>
<dbReference type="PANTHER" id="PTHR24243">
    <property type="entry name" value="G-PROTEIN COUPLED RECEPTOR"/>
    <property type="match status" value="1"/>
</dbReference>
<dbReference type="EMBL" id="VSWD01000009">
    <property type="protein sequence ID" value="KAK3092832.1"/>
    <property type="molecule type" value="Genomic_DNA"/>
</dbReference>
<proteinExistence type="inferred from homology"/>
<dbReference type="Pfam" id="PF00001">
    <property type="entry name" value="7tm_1"/>
    <property type="match status" value="1"/>
</dbReference>
<dbReference type="GO" id="GO:0005886">
    <property type="term" value="C:plasma membrane"/>
    <property type="evidence" value="ECO:0007669"/>
    <property type="project" value="TreeGrafter"/>
</dbReference>
<keyword evidence="3 10" id="KW-1133">Transmembrane helix</keyword>
<feature type="compositionally biased region" description="Basic and acidic residues" evidence="9">
    <location>
        <begin position="429"/>
        <end position="442"/>
    </location>
</feature>
<dbReference type="InterPro" id="IPR000276">
    <property type="entry name" value="GPCR_Rhodpsn"/>
</dbReference>
<keyword evidence="2 8" id="KW-0812">Transmembrane</keyword>
<keyword evidence="7 8" id="KW-0807">Transducer</keyword>
<feature type="transmembrane region" description="Helical" evidence="10">
    <location>
        <begin position="168"/>
        <end position="187"/>
    </location>
</feature>
<evidence type="ECO:0000256" key="2">
    <source>
        <dbReference type="ARBA" id="ARBA00022692"/>
    </source>
</evidence>
<dbReference type="GO" id="GO:0004930">
    <property type="term" value="F:G protein-coupled receptor activity"/>
    <property type="evidence" value="ECO:0007669"/>
    <property type="project" value="UniProtKB-KW"/>
</dbReference>
<feature type="transmembrane region" description="Helical" evidence="10">
    <location>
        <begin position="50"/>
        <end position="74"/>
    </location>
</feature>
<accession>A0AA89BYY8</accession>
<dbReference type="Gene3D" id="1.20.1070.10">
    <property type="entry name" value="Rhodopsin 7-helix transmembrane proteins"/>
    <property type="match status" value="1"/>
</dbReference>
<dbReference type="PROSITE" id="PS00237">
    <property type="entry name" value="G_PROTEIN_RECEP_F1_1"/>
    <property type="match status" value="1"/>
</dbReference>
<dbReference type="CDD" id="cd14978">
    <property type="entry name" value="7tmA_FMRFamide_R-like"/>
    <property type="match status" value="1"/>
</dbReference>
<evidence type="ECO:0000259" key="11">
    <source>
        <dbReference type="PROSITE" id="PS50262"/>
    </source>
</evidence>
<protein>
    <recommendedName>
        <fullName evidence="11">G-protein coupled receptors family 1 profile domain-containing protein</fullName>
    </recommendedName>
</protein>
<keyword evidence="4 8" id="KW-0297">G-protein coupled receptor</keyword>
<evidence type="ECO:0000256" key="3">
    <source>
        <dbReference type="ARBA" id="ARBA00022989"/>
    </source>
</evidence>
<feature type="transmembrane region" description="Helical" evidence="10">
    <location>
        <begin position="86"/>
        <end position="104"/>
    </location>
</feature>
<dbReference type="SUPFAM" id="SSF81321">
    <property type="entry name" value="Family A G protein-coupled receptor-like"/>
    <property type="match status" value="1"/>
</dbReference>
<evidence type="ECO:0000256" key="10">
    <source>
        <dbReference type="SAM" id="Phobius"/>
    </source>
</evidence>
<keyword evidence="5 10" id="KW-0472">Membrane</keyword>
<dbReference type="PRINTS" id="PR00237">
    <property type="entry name" value="GPCRRHODOPSN"/>
</dbReference>
<dbReference type="AlphaFoldDB" id="A0AA89BYY8"/>
<evidence type="ECO:0000256" key="8">
    <source>
        <dbReference type="RuleBase" id="RU000688"/>
    </source>
</evidence>
<feature type="domain" description="G-protein coupled receptors family 1 profile" evidence="11">
    <location>
        <begin position="66"/>
        <end position="333"/>
    </location>
</feature>
<name>A0AA89BYY8_PINIB</name>
<dbReference type="PROSITE" id="PS50262">
    <property type="entry name" value="G_PROTEIN_RECEP_F1_2"/>
    <property type="match status" value="1"/>
</dbReference>
<dbReference type="Proteomes" id="UP001186944">
    <property type="component" value="Unassembled WGS sequence"/>
</dbReference>
<comment type="subcellular location">
    <subcellularLocation>
        <location evidence="1">Membrane</location>
        <topology evidence="1">Multi-pass membrane protein</topology>
    </subcellularLocation>
</comment>
<evidence type="ECO:0000256" key="7">
    <source>
        <dbReference type="ARBA" id="ARBA00023224"/>
    </source>
</evidence>
<gene>
    <name evidence="12" type="ORF">FSP39_007720</name>
</gene>
<evidence type="ECO:0000313" key="12">
    <source>
        <dbReference type="EMBL" id="KAK3092832.1"/>
    </source>
</evidence>
<evidence type="ECO:0000256" key="5">
    <source>
        <dbReference type="ARBA" id="ARBA00023136"/>
    </source>
</evidence>
<dbReference type="PANTHER" id="PTHR24243:SF230">
    <property type="entry name" value="G-PROTEIN COUPLED RECEPTORS FAMILY 1 PROFILE DOMAIN-CONTAINING PROTEIN"/>
    <property type="match status" value="1"/>
</dbReference>
<evidence type="ECO:0000256" key="9">
    <source>
        <dbReference type="SAM" id="MobiDB-lite"/>
    </source>
</evidence>
<comment type="caution">
    <text evidence="12">The sequence shown here is derived from an EMBL/GenBank/DDBJ whole genome shotgun (WGS) entry which is preliminary data.</text>
</comment>
<organism evidence="12 13">
    <name type="scientific">Pinctada imbricata</name>
    <name type="common">Atlantic pearl-oyster</name>
    <name type="synonym">Pinctada martensii</name>
    <dbReference type="NCBI Taxonomy" id="66713"/>
    <lineage>
        <taxon>Eukaryota</taxon>
        <taxon>Metazoa</taxon>
        <taxon>Spiralia</taxon>
        <taxon>Lophotrochozoa</taxon>
        <taxon>Mollusca</taxon>
        <taxon>Bivalvia</taxon>
        <taxon>Autobranchia</taxon>
        <taxon>Pteriomorphia</taxon>
        <taxon>Pterioida</taxon>
        <taxon>Pterioidea</taxon>
        <taxon>Pteriidae</taxon>
        <taxon>Pinctada</taxon>
    </lineage>
</organism>
<keyword evidence="6 8" id="KW-0675">Receptor</keyword>
<evidence type="ECO:0000256" key="4">
    <source>
        <dbReference type="ARBA" id="ARBA00023040"/>
    </source>
</evidence>
<dbReference type="InterPro" id="IPR017452">
    <property type="entry name" value="GPCR_Rhodpsn_7TM"/>
</dbReference>
<evidence type="ECO:0000256" key="1">
    <source>
        <dbReference type="ARBA" id="ARBA00004141"/>
    </source>
</evidence>
<evidence type="ECO:0000256" key="6">
    <source>
        <dbReference type="ARBA" id="ARBA00023170"/>
    </source>
</evidence>
<feature type="compositionally biased region" description="Basic and acidic residues" evidence="9">
    <location>
        <begin position="366"/>
        <end position="378"/>
    </location>
</feature>